<accession>A0ACC1NKG5</accession>
<evidence type="ECO:0000313" key="2">
    <source>
        <dbReference type="Proteomes" id="UP001143856"/>
    </source>
</evidence>
<organism evidence="1 2">
    <name type="scientific">Xylaria curta</name>
    <dbReference type="NCBI Taxonomy" id="42375"/>
    <lineage>
        <taxon>Eukaryota</taxon>
        <taxon>Fungi</taxon>
        <taxon>Dikarya</taxon>
        <taxon>Ascomycota</taxon>
        <taxon>Pezizomycotina</taxon>
        <taxon>Sordariomycetes</taxon>
        <taxon>Xylariomycetidae</taxon>
        <taxon>Xylariales</taxon>
        <taxon>Xylariaceae</taxon>
        <taxon>Xylaria</taxon>
    </lineage>
</organism>
<evidence type="ECO:0000313" key="1">
    <source>
        <dbReference type="EMBL" id="KAJ2979435.1"/>
    </source>
</evidence>
<protein>
    <submittedName>
        <fullName evidence="1">Uncharacterized protein</fullName>
    </submittedName>
</protein>
<comment type="caution">
    <text evidence="1">The sequence shown here is derived from an EMBL/GenBank/DDBJ whole genome shotgun (WGS) entry which is preliminary data.</text>
</comment>
<name>A0ACC1NKG5_9PEZI</name>
<reference evidence="1" key="1">
    <citation type="submission" date="2022-10" db="EMBL/GenBank/DDBJ databases">
        <title>Genome Sequence of Xylaria curta.</title>
        <authorList>
            <person name="Buettner E."/>
        </authorList>
    </citation>
    <scope>NUCLEOTIDE SEQUENCE</scope>
    <source>
        <strain evidence="1">Babe10</strain>
    </source>
</reference>
<sequence>MAPVNNFNSRARSMTLRQEDVPAESSIRYEMQTNRDGPEKVDDQLLIDPDDDNSAKRLILSIDFGTTYSAVSYVPLSENQSPDGVSSIDILSIENYPGDKNREAGSQMKKEVPTEVMYPSDPNFREGANLSRVNMTGGIVAESDEEPRQDDDDVMEVDAGGYNIPMLVSNSGEFKWGYKMHEAWAKPTTHFRQTSRAMNRFKLLLDRSPQTEIVRRSLRPTLKYLTSNKIVESEVGVIADFLTCLLRHVKSQLQSLRLYDDYRVEMVLCVPAIWTQKACRDMQAALLTAMMTADFKGVDWSCQAIENLFIVSEPEAAAAFILDTDPDIQAGQSFVLLDAGGGTVDANTYMVSQTQPLRLSEEIVLPGGALCGSSYLNEAFRIMLLERLKSEDYLEHGRVTLEGIVENIMMNEFEYKTKRQFDIYDKQKMHETYYCAGLGDDEDKGFWDSLIIVRHDQMKAIFMPVLEKIAEVLDVQIESARQKGIYVNKVILVGGFAGSPSLRGYLKRRLQTIERGLPIGIEIEWVVRENRVAAVASGAVLRALNKDNGPRRLIRSSYGIRRDEPKYRGSNRGAFRDPADGLWYKRTIYWILQRTLKKSEE</sequence>
<keyword evidence="2" id="KW-1185">Reference proteome</keyword>
<dbReference type="Proteomes" id="UP001143856">
    <property type="component" value="Unassembled WGS sequence"/>
</dbReference>
<dbReference type="EMBL" id="JAPDGR010001808">
    <property type="protein sequence ID" value="KAJ2979435.1"/>
    <property type="molecule type" value="Genomic_DNA"/>
</dbReference>
<gene>
    <name evidence="1" type="ORF">NUW58_g7200</name>
</gene>
<proteinExistence type="predicted"/>